<dbReference type="RefSeq" id="WP_109307272.1">
    <property type="nucleotide sequence ID" value="NZ_BJUF01000042.1"/>
</dbReference>
<comment type="caution">
    <text evidence="1">The sequence shown here is derived from an EMBL/GenBank/DDBJ whole genome shotgun (WGS) entry which is preliminary data.</text>
</comment>
<name>A0A2U3AH62_9BACL</name>
<organism evidence="1 2">
    <name type="scientific">Kurthia sibirica</name>
    <dbReference type="NCBI Taxonomy" id="202750"/>
    <lineage>
        <taxon>Bacteria</taxon>
        <taxon>Bacillati</taxon>
        <taxon>Bacillota</taxon>
        <taxon>Bacilli</taxon>
        <taxon>Bacillales</taxon>
        <taxon>Caryophanaceae</taxon>
        <taxon>Kurthia</taxon>
    </lineage>
</organism>
<dbReference type="SFLD" id="SFLDG01129">
    <property type="entry name" value="C1.5:_HAD__Beta-PGM__Phosphata"/>
    <property type="match status" value="1"/>
</dbReference>
<dbReference type="InterPro" id="IPR023214">
    <property type="entry name" value="HAD_sf"/>
</dbReference>
<dbReference type="AlphaFoldDB" id="A0A2U3AH62"/>
<dbReference type="PANTHER" id="PTHR43434:SF25">
    <property type="entry name" value="PHOSPHOGLYCOLATE PHOSPHATASE"/>
    <property type="match status" value="1"/>
</dbReference>
<evidence type="ECO:0000313" key="2">
    <source>
        <dbReference type="Proteomes" id="UP000245938"/>
    </source>
</evidence>
<dbReference type="Pfam" id="PF13419">
    <property type="entry name" value="HAD_2"/>
    <property type="match status" value="1"/>
</dbReference>
<dbReference type="Gene3D" id="3.40.50.1000">
    <property type="entry name" value="HAD superfamily/HAD-like"/>
    <property type="match status" value="1"/>
</dbReference>
<dbReference type="Proteomes" id="UP000245938">
    <property type="component" value="Unassembled WGS sequence"/>
</dbReference>
<dbReference type="InterPro" id="IPR050155">
    <property type="entry name" value="HAD-like_hydrolase_sf"/>
</dbReference>
<dbReference type="InterPro" id="IPR023198">
    <property type="entry name" value="PGP-like_dom2"/>
</dbReference>
<keyword evidence="2" id="KW-1185">Reference proteome</keyword>
<dbReference type="NCBIfam" id="TIGR01549">
    <property type="entry name" value="HAD-SF-IA-v1"/>
    <property type="match status" value="1"/>
</dbReference>
<dbReference type="SUPFAM" id="SSF56784">
    <property type="entry name" value="HAD-like"/>
    <property type="match status" value="1"/>
</dbReference>
<dbReference type="InterPro" id="IPR006439">
    <property type="entry name" value="HAD-SF_hydro_IA"/>
</dbReference>
<sequence length="186" mass="21297">MKILWDFDGTIMDTYPAYSAILFEILEGKFSIEEIYRQLKISQSHAIDYFGLTAEQATDMKAQSRTIQQDVFKPFECVRDVLDQAELNVIMTHMERATVERLLKETQLNHYFIEIVAGDDGFPRKPDATSYKYLHDKYGIDLAIGDRPLDLIPAKSIGISTIMFQGDCDAADYTLADYCHFSDLDI</sequence>
<dbReference type="GO" id="GO:0005829">
    <property type="term" value="C:cytosol"/>
    <property type="evidence" value="ECO:0007669"/>
    <property type="project" value="TreeGrafter"/>
</dbReference>
<evidence type="ECO:0000313" key="1">
    <source>
        <dbReference type="EMBL" id="PWI23896.1"/>
    </source>
</evidence>
<proteinExistence type="predicted"/>
<accession>A0A2U3AH62</accession>
<dbReference type="SFLD" id="SFLDS00003">
    <property type="entry name" value="Haloacid_Dehalogenase"/>
    <property type="match status" value="1"/>
</dbReference>
<reference evidence="1 2" key="1">
    <citation type="submission" date="2018-05" db="EMBL/GenBank/DDBJ databases">
        <title>Kurthia sibirica genome sequence.</title>
        <authorList>
            <person name="Maclea K.S."/>
            <person name="Goen A.E."/>
        </authorList>
    </citation>
    <scope>NUCLEOTIDE SEQUENCE [LARGE SCALE GENOMIC DNA]</scope>
    <source>
        <strain evidence="1 2">ATCC 49154</strain>
    </source>
</reference>
<dbReference type="GO" id="GO:0006281">
    <property type="term" value="P:DNA repair"/>
    <property type="evidence" value="ECO:0007669"/>
    <property type="project" value="TreeGrafter"/>
</dbReference>
<dbReference type="EMBL" id="QFVR01000029">
    <property type="protein sequence ID" value="PWI23896.1"/>
    <property type="molecule type" value="Genomic_DNA"/>
</dbReference>
<dbReference type="InterPro" id="IPR036412">
    <property type="entry name" value="HAD-like_sf"/>
</dbReference>
<dbReference type="PANTHER" id="PTHR43434">
    <property type="entry name" value="PHOSPHOGLYCOLATE PHOSPHATASE"/>
    <property type="match status" value="1"/>
</dbReference>
<dbReference type="OrthoDB" id="9807630at2"/>
<dbReference type="Gene3D" id="1.10.150.240">
    <property type="entry name" value="Putative phosphatase, domain 2"/>
    <property type="match status" value="1"/>
</dbReference>
<dbReference type="GO" id="GO:0008967">
    <property type="term" value="F:phosphoglycolate phosphatase activity"/>
    <property type="evidence" value="ECO:0007669"/>
    <property type="project" value="TreeGrafter"/>
</dbReference>
<protein>
    <submittedName>
        <fullName evidence="1">Phosphoglycolate phosphatase</fullName>
    </submittedName>
</protein>
<dbReference type="InterPro" id="IPR041492">
    <property type="entry name" value="HAD_2"/>
</dbReference>
<gene>
    <name evidence="1" type="ORF">DEX24_15310</name>
</gene>